<reference evidence="8" key="1">
    <citation type="submission" date="2021-02" db="EMBL/GenBank/DDBJ databases">
        <authorList>
            <person name="Dougan E. K."/>
            <person name="Rhodes N."/>
            <person name="Thang M."/>
            <person name="Chan C."/>
        </authorList>
    </citation>
    <scope>NUCLEOTIDE SEQUENCE</scope>
</reference>
<evidence type="ECO:0000256" key="2">
    <source>
        <dbReference type="ARBA" id="ARBA00022737"/>
    </source>
</evidence>
<feature type="domain" description="C3H1-type" evidence="7">
    <location>
        <begin position="149"/>
        <end position="176"/>
    </location>
</feature>
<dbReference type="OrthoDB" id="415459at2759"/>
<dbReference type="InterPro" id="IPR045877">
    <property type="entry name" value="ZFP36-like"/>
</dbReference>
<keyword evidence="2" id="KW-0677">Repeat</keyword>
<evidence type="ECO:0000313" key="9">
    <source>
        <dbReference type="Proteomes" id="UP000601435"/>
    </source>
</evidence>
<sequence length="560" mass="61447">MHPFRLHVPKSCRLCIFNVKSEHCTVCADAPTHVGRGVVLLVAAATLSDKGQQFREHCVLWWLHELWLGGSFTTAPLIQLSKTVATGLSASVTYRQGINNYLCGSFRAIQRAAVCRALVHHLDLRQMRNLQNSAEAMPKEKQTLFVGQFRKTKMCRFHETGRCRYGDECPFAHDPSELEELPDLRKTSICKNWQQGRCSHASERCPFAHGKEELRKTPPFGRKRSGQGEAFARKDSFEGSDAYASTSEGYRSGSGYFTDIDRQSSSSFDEEPASPARQQLLWDPLGLVAEAPANCAPKNFDIGHDLDQSWRQGLSQQIADRSRGPMRTGFDMIAMPAMAGMQRPDATQGYMMEGGVVPAMPGHFVLMPAMHLSPPVMWEGTTPYSPSGKELEEMLRKAQSARFAESQAAMHLQAFVRNTGARCGRYVAVWNAVDIACNCAKVGAVAALRKGSKAAQDRLSQALLAKDVDSSAIAFGIAAGQLGTTPACLVSEDRCRKSELIARATATAMSLGLAKRNEFARAVAHLAVVESQNLVGMARGGHTPSTRDIALEQQDSEVRR</sequence>
<comment type="caution">
    <text evidence="8">The sequence shown here is derived from an EMBL/GenBank/DDBJ whole genome shotgun (WGS) entry which is preliminary data.</text>
</comment>
<dbReference type="SUPFAM" id="SSF90229">
    <property type="entry name" value="CCCH zinc finger"/>
    <property type="match status" value="2"/>
</dbReference>
<evidence type="ECO:0000313" key="8">
    <source>
        <dbReference type="EMBL" id="CAE7494984.1"/>
    </source>
</evidence>
<dbReference type="GO" id="GO:0008270">
    <property type="term" value="F:zinc ion binding"/>
    <property type="evidence" value="ECO:0007669"/>
    <property type="project" value="UniProtKB-KW"/>
</dbReference>
<accession>A0A812SWQ3</accession>
<evidence type="ECO:0000256" key="1">
    <source>
        <dbReference type="ARBA" id="ARBA00022723"/>
    </source>
</evidence>
<evidence type="ECO:0000256" key="3">
    <source>
        <dbReference type="ARBA" id="ARBA00022771"/>
    </source>
</evidence>
<keyword evidence="9" id="KW-1185">Reference proteome</keyword>
<dbReference type="PANTHER" id="PTHR12547">
    <property type="entry name" value="CCCH ZINC FINGER/TIS11-RELATED"/>
    <property type="match status" value="1"/>
</dbReference>
<keyword evidence="1 5" id="KW-0479">Metal-binding</keyword>
<dbReference type="GO" id="GO:0003729">
    <property type="term" value="F:mRNA binding"/>
    <property type="evidence" value="ECO:0007669"/>
    <property type="project" value="InterPro"/>
</dbReference>
<feature type="region of interest" description="Disordered" evidence="6">
    <location>
        <begin position="213"/>
        <end position="234"/>
    </location>
</feature>
<dbReference type="SMART" id="SM00356">
    <property type="entry name" value="ZnF_C3H1"/>
    <property type="match status" value="2"/>
</dbReference>
<feature type="zinc finger region" description="C3H1-type" evidence="5">
    <location>
        <begin position="184"/>
        <end position="212"/>
    </location>
</feature>
<keyword evidence="3 5" id="KW-0863">Zinc-finger</keyword>
<feature type="zinc finger region" description="C3H1-type" evidence="5">
    <location>
        <begin position="149"/>
        <end position="176"/>
    </location>
</feature>
<dbReference type="AlphaFoldDB" id="A0A812SWQ3"/>
<dbReference type="Proteomes" id="UP000601435">
    <property type="component" value="Unassembled WGS sequence"/>
</dbReference>
<feature type="region of interest" description="Disordered" evidence="6">
    <location>
        <begin position="537"/>
        <end position="560"/>
    </location>
</feature>
<gene>
    <name evidence="8" type="primary">Zfp36</name>
    <name evidence="8" type="ORF">SNEC2469_LOCUS14084</name>
</gene>
<evidence type="ECO:0000256" key="6">
    <source>
        <dbReference type="SAM" id="MobiDB-lite"/>
    </source>
</evidence>
<protein>
    <submittedName>
        <fullName evidence="8">Zfp36 protein</fullName>
    </submittedName>
</protein>
<proteinExistence type="predicted"/>
<dbReference type="EMBL" id="CAJNJA010022531">
    <property type="protein sequence ID" value="CAE7494984.1"/>
    <property type="molecule type" value="Genomic_DNA"/>
</dbReference>
<evidence type="ECO:0000256" key="5">
    <source>
        <dbReference type="PROSITE-ProRule" id="PRU00723"/>
    </source>
</evidence>
<organism evidence="8 9">
    <name type="scientific">Symbiodinium necroappetens</name>
    <dbReference type="NCBI Taxonomy" id="1628268"/>
    <lineage>
        <taxon>Eukaryota</taxon>
        <taxon>Sar</taxon>
        <taxon>Alveolata</taxon>
        <taxon>Dinophyceae</taxon>
        <taxon>Suessiales</taxon>
        <taxon>Symbiodiniaceae</taxon>
        <taxon>Symbiodinium</taxon>
    </lineage>
</organism>
<feature type="domain" description="C3H1-type" evidence="7">
    <location>
        <begin position="184"/>
        <end position="212"/>
    </location>
</feature>
<evidence type="ECO:0000256" key="4">
    <source>
        <dbReference type="ARBA" id="ARBA00022833"/>
    </source>
</evidence>
<name>A0A812SWQ3_9DINO</name>
<dbReference type="Gene3D" id="4.10.1000.10">
    <property type="entry name" value="Zinc finger, CCCH-type"/>
    <property type="match status" value="2"/>
</dbReference>
<dbReference type="InterPro" id="IPR000571">
    <property type="entry name" value="Znf_CCCH"/>
</dbReference>
<evidence type="ECO:0000259" key="7">
    <source>
        <dbReference type="PROSITE" id="PS50103"/>
    </source>
</evidence>
<dbReference type="Pfam" id="PF14608">
    <property type="entry name" value="zf-CCCH_2"/>
    <property type="match status" value="1"/>
</dbReference>
<dbReference type="Pfam" id="PF00642">
    <property type="entry name" value="zf-CCCH"/>
    <property type="match status" value="1"/>
</dbReference>
<dbReference type="PANTHER" id="PTHR12547:SF18">
    <property type="entry name" value="PROTEIN TIS11"/>
    <property type="match status" value="1"/>
</dbReference>
<dbReference type="PROSITE" id="PS50103">
    <property type="entry name" value="ZF_C3H1"/>
    <property type="match status" value="2"/>
</dbReference>
<keyword evidence="4 5" id="KW-0862">Zinc</keyword>
<dbReference type="InterPro" id="IPR036855">
    <property type="entry name" value="Znf_CCCH_sf"/>
</dbReference>